<reference evidence="2" key="1">
    <citation type="submission" date="2015-04" db="UniProtKB">
        <authorList>
            <consortium name="EnsemblPlants"/>
        </authorList>
    </citation>
    <scope>IDENTIFICATION</scope>
</reference>
<dbReference type="Gramene" id="OPUNC07G02910.1">
    <property type="protein sequence ID" value="OPUNC07G02910.1"/>
    <property type="gene ID" value="OPUNC07G02910"/>
</dbReference>
<dbReference type="Proteomes" id="UP000026962">
    <property type="component" value="Chromosome 7"/>
</dbReference>
<reference evidence="2" key="2">
    <citation type="submission" date="2018-05" db="EMBL/GenBank/DDBJ databases">
        <title>OpunRS2 (Oryza punctata Reference Sequence Version 2).</title>
        <authorList>
            <person name="Zhang J."/>
            <person name="Kudrna D."/>
            <person name="Lee S."/>
            <person name="Talag J."/>
            <person name="Welchert J."/>
            <person name="Wing R.A."/>
        </authorList>
    </citation>
    <scope>NUCLEOTIDE SEQUENCE [LARGE SCALE GENOMIC DNA]</scope>
</reference>
<keyword evidence="3" id="KW-1185">Reference proteome</keyword>
<feature type="region of interest" description="Disordered" evidence="1">
    <location>
        <begin position="196"/>
        <end position="216"/>
    </location>
</feature>
<evidence type="ECO:0000313" key="2">
    <source>
        <dbReference type="EnsemblPlants" id="OPUNC07G02910.1"/>
    </source>
</evidence>
<dbReference type="EnsemblPlants" id="OPUNC07G02910.1">
    <property type="protein sequence ID" value="OPUNC07G02910.1"/>
    <property type="gene ID" value="OPUNC07G02910"/>
</dbReference>
<dbReference type="STRING" id="4537.A0A0E0LH44"/>
<proteinExistence type="predicted"/>
<protein>
    <submittedName>
        <fullName evidence="2">Uncharacterized protein</fullName>
    </submittedName>
</protein>
<evidence type="ECO:0000313" key="3">
    <source>
        <dbReference type="Proteomes" id="UP000026962"/>
    </source>
</evidence>
<dbReference type="AlphaFoldDB" id="A0A0E0LH44"/>
<sequence length="216" mass="23470">MVDVMECPNNSFTSAMEKSSNNIEVHALMVAGYLEGRSNHSIGAASLMPTRCSTECSSIDVEPDLSVVVVVTCATTVTTSLELVVAEDTIGATYIDNPKQPKVTLAKFGEDVTCTTGIDVPVRPTETHTKCSMSGLNVRCDADQTVIAFLTMTGGSRVVPTFMKLVDIFSPRAMAYPKQDTNMPCLLKCPNGDKRELMEHPKRNPWPPPTHTMKTI</sequence>
<organism evidence="2">
    <name type="scientific">Oryza punctata</name>
    <name type="common">Red rice</name>
    <dbReference type="NCBI Taxonomy" id="4537"/>
    <lineage>
        <taxon>Eukaryota</taxon>
        <taxon>Viridiplantae</taxon>
        <taxon>Streptophyta</taxon>
        <taxon>Embryophyta</taxon>
        <taxon>Tracheophyta</taxon>
        <taxon>Spermatophyta</taxon>
        <taxon>Magnoliopsida</taxon>
        <taxon>Liliopsida</taxon>
        <taxon>Poales</taxon>
        <taxon>Poaceae</taxon>
        <taxon>BOP clade</taxon>
        <taxon>Oryzoideae</taxon>
        <taxon>Oryzeae</taxon>
        <taxon>Oryzinae</taxon>
        <taxon>Oryza</taxon>
    </lineage>
</organism>
<accession>A0A0E0LH44</accession>
<name>A0A0E0LH44_ORYPU</name>
<dbReference type="HOGENOM" id="CLU_1135070_0_0_1"/>
<evidence type="ECO:0000256" key="1">
    <source>
        <dbReference type="SAM" id="MobiDB-lite"/>
    </source>
</evidence>